<keyword evidence="1" id="KW-0472">Membrane</keyword>
<dbReference type="EMBL" id="BHWB01000003">
    <property type="protein sequence ID" value="GCB34331.1"/>
    <property type="molecule type" value="Genomic_DNA"/>
</dbReference>
<proteinExistence type="predicted"/>
<keyword evidence="1" id="KW-1133">Transmembrane helix</keyword>
<keyword evidence="3" id="KW-1185">Reference proteome</keyword>
<gene>
    <name evidence="2" type="ORF">KGMB02408_12760</name>
</gene>
<reference evidence="2 3" key="1">
    <citation type="submission" date="2018-10" db="EMBL/GenBank/DDBJ databases">
        <title>Draft Genome Sequence of Bacteroides sp. KCTC 15687.</title>
        <authorList>
            <person name="Yu S.Y."/>
            <person name="Kim J.S."/>
            <person name="Oh B.S."/>
            <person name="Park S.H."/>
            <person name="Kang S.W."/>
            <person name="Park J.E."/>
            <person name="Choi S.H."/>
            <person name="Han K.I."/>
            <person name="Lee K.C."/>
            <person name="Eom M.K."/>
            <person name="Suh M.K."/>
            <person name="Lee D.H."/>
            <person name="Yoon H."/>
            <person name="Kim B."/>
            <person name="Yang S.J."/>
            <person name="Lee J.S."/>
            <person name="Lee J.H."/>
        </authorList>
    </citation>
    <scope>NUCLEOTIDE SEQUENCE [LARGE SCALE GENOMIC DNA]</scope>
    <source>
        <strain evidence="2 3">KCTC 15687</strain>
    </source>
</reference>
<sequence length="175" mass="20495">MKSLLNKPLMQFIICAVILLLIATPLFYFLVEHYYAEDLIEIMNAAEQGNPLPPPTDLEEDLMIGVVYQFVLIAGVLSISLVLMMRLISKRLWVPFDDTLHRIEQFSLEGENIPQFMQSDIKEFTRLNNAITQLMKKIWKAINHRKSLQKMLLMSCKLLWLCFKVNWICCYNNPR</sequence>
<comment type="caution">
    <text evidence="2">The sequence shown here is derived from an EMBL/GenBank/DDBJ whole genome shotgun (WGS) entry which is preliminary data.</text>
</comment>
<keyword evidence="1" id="KW-0812">Transmembrane</keyword>
<evidence type="ECO:0008006" key="4">
    <source>
        <dbReference type="Google" id="ProtNLM"/>
    </source>
</evidence>
<accession>A0A401LS91</accession>
<evidence type="ECO:0000313" key="2">
    <source>
        <dbReference type="EMBL" id="GCB34331.1"/>
    </source>
</evidence>
<organism evidence="2 3">
    <name type="scientific">Bacteroides faecalis</name>
    <dbReference type="NCBI Taxonomy" id="2447885"/>
    <lineage>
        <taxon>Bacteria</taxon>
        <taxon>Pseudomonadati</taxon>
        <taxon>Bacteroidota</taxon>
        <taxon>Bacteroidia</taxon>
        <taxon>Bacteroidales</taxon>
        <taxon>Bacteroidaceae</taxon>
        <taxon>Bacteroides</taxon>
    </lineage>
</organism>
<evidence type="ECO:0000256" key="1">
    <source>
        <dbReference type="SAM" id="Phobius"/>
    </source>
</evidence>
<name>A0A401LS91_9BACE</name>
<dbReference type="AlphaFoldDB" id="A0A401LS91"/>
<feature type="transmembrane region" description="Helical" evidence="1">
    <location>
        <begin position="12"/>
        <end position="31"/>
    </location>
</feature>
<evidence type="ECO:0000313" key="3">
    <source>
        <dbReference type="Proteomes" id="UP000288079"/>
    </source>
</evidence>
<dbReference type="RefSeq" id="WP_235016741.1">
    <property type="nucleotide sequence ID" value="NZ_BHWB01000003.1"/>
</dbReference>
<protein>
    <recommendedName>
        <fullName evidence="4">HAMP domain-containing protein</fullName>
    </recommendedName>
</protein>
<feature type="transmembrane region" description="Helical" evidence="1">
    <location>
        <begin position="62"/>
        <end position="83"/>
    </location>
</feature>
<dbReference type="Proteomes" id="UP000288079">
    <property type="component" value="Unassembled WGS sequence"/>
</dbReference>